<sequence length="86" mass="8729">MLLALLVGLVVPVGGAAHAGHGHKVFPERIPLPDGFQPEGIAIGPGPFAYLGSRVDGRIYRADLRTGKGGVFSPGPGTTSLGLKTA</sequence>
<evidence type="ECO:0000313" key="3">
    <source>
        <dbReference type="Proteomes" id="UP001597083"/>
    </source>
</evidence>
<evidence type="ECO:0000313" key="2">
    <source>
        <dbReference type="EMBL" id="MFD0855480.1"/>
    </source>
</evidence>
<dbReference type="EMBL" id="JBHTIR010003611">
    <property type="protein sequence ID" value="MFD0855480.1"/>
    <property type="molecule type" value="Genomic_DNA"/>
</dbReference>
<organism evidence="2 3">
    <name type="scientific">Actinomadura adrarensis</name>
    <dbReference type="NCBI Taxonomy" id="1819600"/>
    <lineage>
        <taxon>Bacteria</taxon>
        <taxon>Bacillati</taxon>
        <taxon>Actinomycetota</taxon>
        <taxon>Actinomycetes</taxon>
        <taxon>Streptosporangiales</taxon>
        <taxon>Thermomonosporaceae</taxon>
        <taxon>Actinomadura</taxon>
    </lineage>
</organism>
<feature type="chain" id="PRO_5046439949" description="ScyD/ScyE family protein" evidence="1">
    <location>
        <begin position="20"/>
        <end position="86"/>
    </location>
</feature>
<dbReference type="Proteomes" id="UP001597083">
    <property type="component" value="Unassembled WGS sequence"/>
</dbReference>
<name>A0ABW3CNI0_9ACTN</name>
<gene>
    <name evidence="2" type="ORF">ACFQ07_24775</name>
</gene>
<protein>
    <recommendedName>
        <fullName evidence="4">ScyD/ScyE family protein</fullName>
    </recommendedName>
</protein>
<feature type="non-terminal residue" evidence="2">
    <location>
        <position position="86"/>
    </location>
</feature>
<evidence type="ECO:0000256" key="1">
    <source>
        <dbReference type="SAM" id="SignalP"/>
    </source>
</evidence>
<feature type="signal peptide" evidence="1">
    <location>
        <begin position="1"/>
        <end position="19"/>
    </location>
</feature>
<evidence type="ECO:0008006" key="4">
    <source>
        <dbReference type="Google" id="ProtNLM"/>
    </source>
</evidence>
<reference evidence="3" key="1">
    <citation type="journal article" date="2019" name="Int. J. Syst. Evol. Microbiol.">
        <title>The Global Catalogue of Microorganisms (GCM) 10K type strain sequencing project: providing services to taxonomists for standard genome sequencing and annotation.</title>
        <authorList>
            <consortium name="The Broad Institute Genomics Platform"/>
            <consortium name="The Broad Institute Genome Sequencing Center for Infectious Disease"/>
            <person name="Wu L."/>
            <person name="Ma J."/>
        </authorList>
    </citation>
    <scope>NUCLEOTIDE SEQUENCE [LARGE SCALE GENOMIC DNA]</scope>
    <source>
        <strain evidence="3">JCM 31696</strain>
    </source>
</reference>
<dbReference type="Pfam" id="PF20067">
    <property type="entry name" value="SSL_N"/>
    <property type="match status" value="1"/>
</dbReference>
<comment type="caution">
    <text evidence="2">The sequence shown here is derived from an EMBL/GenBank/DDBJ whole genome shotgun (WGS) entry which is preliminary data.</text>
</comment>
<keyword evidence="1" id="KW-0732">Signal</keyword>
<keyword evidence="3" id="KW-1185">Reference proteome</keyword>
<proteinExistence type="predicted"/>
<dbReference type="SUPFAM" id="SSF101898">
    <property type="entry name" value="NHL repeat"/>
    <property type="match status" value="1"/>
</dbReference>
<accession>A0ABW3CNI0</accession>